<dbReference type="HOGENOM" id="CLU_074054_2_0_9"/>
<dbReference type="EMBL" id="AEBR01000054">
    <property type="protein sequence ID" value="EFM82673.1"/>
    <property type="molecule type" value="Genomic_DNA"/>
</dbReference>
<dbReference type="RefSeq" id="WP_002365704.1">
    <property type="nucleotide sequence ID" value="NZ_GL454455.1"/>
</dbReference>
<feature type="transmembrane region" description="Helical" evidence="1">
    <location>
        <begin position="117"/>
        <end position="136"/>
    </location>
</feature>
<keyword evidence="1" id="KW-0472">Membrane</keyword>
<feature type="transmembrane region" description="Helical" evidence="1">
    <location>
        <begin position="29"/>
        <end position="51"/>
    </location>
</feature>
<comment type="caution">
    <text evidence="2">The sequence shown here is derived from an EMBL/GenBank/DDBJ whole genome shotgun (WGS) entry which is preliminary data.</text>
</comment>
<sequence>MNANRLKLLMMGLMVLDHISYFVPPEWALIFHVITRCVGVFFGYMAVEGFNYTRNVYRYNGRLYIWAAIMFVGNTLLNHLVNNPAVAVHNNIFFTLALGVSMLIVTKAMLEMPKISLKIVLLISILAILGIGAMFAEGGIVMLPFMLITYLARKRLVLRNCLYGALALFFLVTSFQWLGDLPTTIEMLAYNSDFMFITVLPFISLYNGERGSKAPFFKYLFYGFYPLHLWLIALIANYVH</sequence>
<name>A0A125W5U4_ENTFL</name>
<evidence type="ECO:0000256" key="1">
    <source>
        <dbReference type="SAM" id="Phobius"/>
    </source>
</evidence>
<dbReference type="InterPro" id="IPR008875">
    <property type="entry name" value="TraX"/>
</dbReference>
<feature type="transmembrane region" description="Helical" evidence="1">
    <location>
        <begin position="87"/>
        <end position="105"/>
    </location>
</feature>
<feature type="transmembrane region" description="Helical" evidence="1">
    <location>
        <begin position="156"/>
        <end position="175"/>
    </location>
</feature>
<accession>A0A125W5U4</accession>
<dbReference type="Proteomes" id="UP000004846">
    <property type="component" value="Unassembled WGS sequence"/>
</dbReference>
<dbReference type="Pfam" id="PF05857">
    <property type="entry name" value="TraX"/>
    <property type="match status" value="1"/>
</dbReference>
<gene>
    <name evidence="2" type="ORF">HMPREF9498_01610</name>
</gene>
<protein>
    <recommendedName>
        <fullName evidence="4">Protein TraX</fullName>
    </recommendedName>
</protein>
<reference evidence="3" key="1">
    <citation type="submission" date="2010-07" db="EMBL/GenBank/DDBJ databases">
        <authorList>
            <person name="Weinstock G."/>
            <person name="Sodergren E."/>
            <person name="Clifton S."/>
            <person name="Fulton L."/>
            <person name="Fulton B."/>
            <person name="Courtney L."/>
            <person name="Fronick C."/>
            <person name="Harrison M."/>
            <person name="Strong C."/>
            <person name="Farmer C."/>
            <person name="Delahaunty K."/>
            <person name="Markovic C."/>
            <person name="Hall O."/>
            <person name="Minx P."/>
            <person name="Tomlinson C."/>
            <person name="Mitreva M."/>
            <person name="Hou S."/>
            <person name="Chen J."/>
            <person name="Wollam A."/>
            <person name="Pepin K.H."/>
            <person name="Johnson M."/>
            <person name="Bhonagiri V."/>
            <person name="Zhang X."/>
            <person name="Suruliraj S."/>
            <person name="Warren W."/>
            <person name="Chinwalla A."/>
            <person name="Mardis E.R."/>
            <person name="Wilson R.K."/>
        </authorList>
    </citation>
    <scope>NUCLEOTIDE SEQUENCE [LARGE SCALE GENOMIC DNA]</scope>
    <source>
        <strain evidence="3">TX4248</strain>
    </source>
</reference>
<evidence type="ECO:0008006" key="4">
    <source>
        <dbReference type="Google" id="ProtNLM"/>
    </source>
</evidence>
<feature type="transmembrane region" description="Helical" evidence="1">
    <location>
        <begin position="187"/>
        <end position="207"/>
    </location>
</feature>
<organism evidence="2 3">
    <name type="scientific">Enterococcus faecalis TX4248</name>
    <dbReference type="NCBI Taxonomy" id="749495"/>
    <lineage>
        <taxon>Bacteria</taxon>
        <taxon>Bacillati</taxon>
        <taxon>Bacillota</taxon>
        <taxon>Bacilli</taxon>
        <taxon>Lactobacillales</taxon>
        <taxon>Enterococcaceae</taxon>
        <taxon>Enterococcus</taxon>
    </lineage>
</organism>
<evidence type="ECO:0000313" key="3">
    <source>
        <dbReference type="Proteomes" id="UP000004846"/>
    </source>
</evidence>
<feature type="transmembrane region" description="Helical" evidence="1">
    <location>
        <begin position="219"/>
        <end position="239"/>
    </location>
</feature>
<proteinExistence type="predicted"/>
<evidence type="ECO:0000313" key="2">
    <source>
        <dbReference type="EMBL" id="EFM82673.1"/>
    </source>
</evidence>
<keyword evidence="1" id="KW-0812">Transmembrane</keyword>
<feature type="transmembrane region" description="Helical" evidence="1">
    <location>
        <begin position="63"/>
        <end position="81"/>
    </location>
</feature>
<dbReference type="AlphaFoldDB" id="A0A125W5U4"/>
<keyword evidence="1" id="KW-1133">Transmembrane helix</keyword>